<feature type="domain" description="Double zinc ribbon" evidence="3">
    <location>
        <begin position="9"/>
        <end position="68"/>
    </location>
</feature>
<feature type="domain" description="Phosphoribosyltransferase" evidence="2">
    <location>
        <begin position="143"/>
        <end position="238"/>
    </location>
</feature>
<evidence type="ECO:0000259" key="3">
    <source>
        <dbReference type="Pfam" id="PF18912"/>
    </source>
</evidence>
<proteinExistence type="inferred from homology"/>
<dbReference type="OrthoDB" id="9779910at2"/>
<dbReference type="InterPro" id="IPR044005">
    <property type="entry name" value="DZR_2"/>
</dbReference>
<dbReference type="SUPFAM" id="SSF53271">
    <property type="entry name" value="PRTase-like"/>
    <property type="match status" value="1"/>
</dbReference>
<organism evidence="4 5">
    <name type="scientific">Salipiger marinus</name>
    <dbReference type="NCBI Taxonomy" id="555512"/>
    <lineage>
        <taxon>Bacteria</taxon>
        <taxon>Pseudomonadati</taxon>
        <taxon>Pseudomonadota</taxon>
        <taxon>Alphaproteobacteria</taxon>
        <taxon>Rhodobacterales</taxon>
        <taxon>Roseobacteraceae</taxon>
        <taxon>Salipiger</taxon>
    </lineage>
</organism>
<dbReference type="CDD" id="cd06223">
    <property type="entry name" value="PRTases_typeI"/>
    <property type="match status" value="1"/>
</dbReference>
<comment type="similarity">
    <text evidence="1">Belongs to the ComF/GntX family.</text>
</comment>
<dbReference type="Gene3D" id="3.40.50.2020">
    <property type="match status" value="1"/>
</dbReference>
<evidence type="ECO:0000259" key="2">
    <source>
        <dbReference type="Pfam" id="PF00156"/>
    </source>
</evidence>
<dbReference type="STRING" id="555512.SAMN04487993_101063"/>
<keyword evidence="5" id="KW-1185">Reference proteome</keyword>
<accession>A0A1G8NH30</accession>
<evidence type="ECO:0000256" key="1">
    <source>
        <dbReference type="ARBA" id="ARBA00008007"/>
    </source>
</evidence>
<dbReference type="InterPro" id="IPR000836">
    <property type="entry name" value="PRTase_dom"/>
</dbReference>
<evidence type="ECO:0000313" key="5">
    <source>
        <dbReference type="Proteomes" id="UP000199093"/>
    </source>
</evidence>
<protein>
    <submittedName>
        <fullName evidence="4">ComF family protein</fullName>
    </submittedName>
</protein>
<dbReference type="EMBL" id="FNEJ01000010">
    <property type="protein sequence ID" value="SDI79468.1"/>
    <property type="molecule type" value="Genomic_DNA"/>
</dbReference>
<dbReference type="InterPro" id="IPR029057">
    <property type="entry name" value="PRTase-like"/>
</dbReference>
<sequence>MAEARLQTLIRLIYPPRCLLCGGLVDSDFGLCGSCWRDTPFIMGLACDLCGAPLPGQSDRAEHCDDCLATPRPWTQGRAALLYRDNGRKLVLMLKHGDRHDIARPAALWLAQKLQPLCRADAVVVPIPLHLRRHLKRRYNQSALLADGLARALRLSHLPDALIRPRATPSLEGKSREERFTTLDAALTLRPARAAALAGRQVVLVDDVMTSGATLAAATAALTKAGVAEVCVAILARVAKEA</sequence>
<dbReference type="PANTHER" id="PTHR47505">
    <property type="entry name" value="DNA UTILIZATION PROTEIN YHGH"/>
    <property type="match status" value="1"/>
</dbReference>
<evidence type="ECO:0000313" key="4">
    <source>
        <dbReference type="EMBL" id="SDI79468.1"/>
    </source>
</evidence>
<dbReference type="Pfam" id="PF18912">
    <property type="entry name" value="DZR_2"/>
    <property type="match status" value="1"/>
</dbReference>
<reference evidence="5" key="1">
    <citation type="submission" date="2016-10" db="EMBL/GenBank/DDBJ databases">
        <authorList>
            <person name="Varghese N."/>
            <person name="Submissions S."/>
        </authorList>
    </citation>
    <scope>NUCLEOTIDE SEQUENCE [LARGE SCALE GENOMIC DNA]</scope>
    <source>
        <strain evidence="5">DSM 26424</strain>
    </source>
</reference>
<dbReference type="AlphaFoldDB" id="A0A1G8NH30"/>
<dbReference type="RefSeq" id="WP_089847562.1">
    <property type="nucleotide sequence ID" value="NZ_FNEJ01000010.1"/>
</dbReference>
<dbReference type="InterPro" id="IPR051910">
    <property type="entry name" value="ComF/GntX_DNA_util-trans"/>
</dbReference>
<gene>
    <name evidence="4" type="ORF">SAMN04487993_101063</name>
</gene>
<name>A0A1G8NH30_9RHOB</name>
<dbReference type="Proteomes" id="UP000199093">
    <property type="component" value="Unassembled WGS sequence"/>
</dbReference>
<dbReference type="Pfam" id="PF00156">
    <property type="entry name" value="Pribosyltran"/>
    <property type="match status" value="1"/>
</dbReference>
<dbReference type="PANTHER" id="PTHR47505:SF1">
    <property type="entry name" value="DNA UTILIZATION PROTEIN YHGH"/>
    <property type="match status" value="1"/>
</dbReference>